<keyword evidence="8" id="KW-1185">Reference proteome</keyword>
<keyword evidence="3" id="KW-0998">Cell outer membrane</keyword>
<dbReference type="RefSeq" id="WP_199383398.1">
    <property type="nucleotide sequence ID" value="NZ_JAEMHM010000005.1"/>
</dbReference>
<dbReference type="AlphaFoldDB" id="A0A8J7J1G2"/>
<organism evidence="7 8">
    <name type="scientific">Geomesophilobacter sediminis</name>
    <dbReference type="NCBI Taxonomy" id="2798584"/>
    <lineage>
        <taxon>Bacteria</taxon>
        <taxon>Pseudomonadati</taxon>
        <taxon>Thermodesulfobacteriota</taxon>
        <taxon>Desulfuromonadia</taxon>
        <taxon>Geobacterales</taxon>
        <taxon>Geobacteraceae</taxon>
        <taxon>Geomesophilobacter</taxon>
    </lineage>
</organism>
<dbReference type="Proteomes" id="UP000636888">
    <property type="component" value="Unassembled WGS sequence"/>
</dbReference>
<keyword evidence="2 4" id="KW-0472">Membrane</keyword>
<comment type="subcellular location">
    <subcellularLocation>
        <location evidence="1">Cell outer membrane</location>
    </subcellularLocation>
</comment>
<dbReference type="PROSITE" id="PS51123">
    <property type="entry name" value="OMPA_2"/>
    <property type="match status" value="1"/>
</dbReference>
<evidence type="ECO:0000256" key="5">
    <source>
        <dbReference type="SAM" id="SignalP"/>
    </source>
</evidence>
<feature type="chain" id="PRO_5035171957" evidence="5">
    <location>
        <begin position="21"/>
        <end position="198"/>
    </location>
</feature>
<evidence type="ECO:0000256" key="3">
    <source>
        <dbReference type="ARBA" id="ARBA00023237"/>
    </source>
</evidence>
<protein>
    <submittedName>
        <fullName evidence="7">OmpA family protein</fullName>
    </submittedName>
</protein>
<gene>
    <name evidence="7" type="ORF">JFN93_07560</name>
</gene>
<dbReference type="InterPro" id="IPR006664">
    <property type="entry name" value="OMP_bac"/>
</dbReference>
<keyword evidence="5" id="KW-0732">Signal</keyword>
<dbReference type="SUPFAM" id="SSF103088">
    <property type="entry name" value="OmpA-like"/>
    <property type="match status" value="1"/>
</dbReference>
<evidence type="ECO:0000256" key="4">
    <source>
        <dbReference type="PROSITE-ProRule" id="PRU00473"/>
    </source>
</evidence>
<dbReference type="Gene3D" id="3.30.1330.60">
    <property type="entry name" value="OmpA-like domain"/>
    <property type="match status" value="1"/>
</dbReference>
<dbReference type="GO" id="GO:0009279">
    <property type="term" value="C:cell outer membrane"/>
    <property type="evidence" value="ECO:0007669"/>
    <property type="project" value="UniProtKB-SubCell"/>
</dbReference>
<dbReference type="InterPro" id="IPR050330">
    <property type="entry name" value="Bact_OuterMem_StrucFunc"/>
</dbReference>
<dbReference type="PANTHER" id="PTHR30329">
    <property type="entry name" value="STATOR ELEMENT OF FLAGELLAR MOTOR COMPLEX"/>
    <property type="match status" value="1"/>
</dbReference>
<evidence type="ECO:0000313" key="7">
    <source>
        <dbReference type="EMBL" id="MBJ6724558.1"/>
    </source>
</evidence>
<proteinExistence type="predicted"/>
<sequence>MLKTWGWALFLILLVSTGCAGKKTVVVLAPDPDGKVGSIAVTGEGGSVVIDAPYRGTTIGDDRNPTPPEDLGKARVEKTFGAALSVQPLRPLHVILYFGEDTSLTAASERLLPEILAAIAARKSVDIMVVGHTDSLGSREYNMDLSRRRAQTVKELLVKKGVPASAIQTTSHGKENPLIPTPDNVAEPRNRRVEVVIK</sequence>
<dbReference type="EMBL" id="JAEMHM010000005">
    <property type="protein sequence ID" value="MBJ6724558.1"/>
    <property type="molecule type" value="Genomic_DNA"/>
</dbReference>
<accession>A0A8J7J1G2</accession>
<dbReference type="PANTHER" id="PTHR30329:SF21">
    <property type="entry name" value="LIPOPROTEIN YIAD-RELATED"/>
    <property type="match status" value="1"/>
</dbReference>
<dbReference type="PRINTS" id="PR01021">
    <property type="entry name" value="OMPADOMAIN"/>
</dbReference>
<dbReference type="CDD" id="cd07185">
    <property type="entry name" value="OmpA_C-like"/>
    <property type="match status" value="1"/>
</dbReference>
<name>A0A8J7J1G2_9BACT</name>
<dbReference type="InterPro" id="IPR036737">
    <property type="entry name" value="OmpA-like_sf"/>
</dbReference>
<feature type="signal peptide" evidence="5">
    <location>
        <begin position="1"/>
        <end position="20"/>
    </location>
</feature>
<evidence type="ECO:0000259" key="6">
    <source>
        <dbReference type="PROSITE" id="PS51123"/>
    </source>
</evidence>
<dbReference type="Pfam" id="PF00691">
    <property type="entry name" value="OmpA"/>
    <property type="match status" value="1"/>
</dbReference>
<feature type="domain" description="OmpA-like" evidence="6">
    <location>
        <begin position="85"/>
        <end position="198"/>
    </location>
</feature>
<dbReference type="InterPro" id="IPR006665">
    <property type="entry name" value="OmpA-like"/>
</dbReference>
<evidence type="ECO:0000256" key="2">
    <source>
        <dbReference type="ARBA" id="ARBA00023136"/>
    </source>
</evidence>
<evidence type="ECO:0000256" key="1">
    <source>
        <dbReference type="ARBA" id="ARBA00004442"/>
    </source>
</evidence>
<dbReference type="PROSITE" id="PS51257">
    <property type="entry name" value="PROKAR_LIPOPROTEIN"/>
    <property type="match status" value="1"/>
</dbReference>
<evidence type="ECO:0000313" key="8">
    <source>
        <dbReference type="Proteomes" id="UP000636888"/>
    </source>
</evidence>
<comment type="caution">
    <text evidence="7">The sequence shown here is derived from an EMBL/GenBank/DDBJ whole genome shotgun (WGS) entry which is preliminary data.</text>
</comment>
<reference evidence="7" key="1">
    <citation type="submission" date="2020-12" db="EMBL/GenBank/DDBJ databases">
        <title>Geomonas sp. Red875, isolated from river sediment.</title>
        <authorList>
            <person name="Xu Z."/>
            <person name="Zhang Z."/>
            <person name="Masuda Y."/>
            <person name="Itoh H."/>
            <person name="Senoo K."/>
        </authorList>
    </citation>
    <scope>NUCLEOTIDE SEQUENCE</scope>
    <source>
        <strain evidence="7">Red875</strain>
    </source>
</reference>